<dbReference type="OrthoDB" id="10328256at2759"/>
<gene>
    <name evidence="1" type="ORF">N0V87_005311</name>
</gene>
<evidence type="ECO:0000313" key="2">
    <source>
        <dbReference type="Proteomes" id="UP001140562"/>
    </source>
</evidence>
<name>A0A9W8WYU9_9PLEO</name>
<reference evidence="1" key="1">
    <citation type="submission" date="2022-10" db="EMBL/GenBank/DDBJ databases">
        <title>Tapping the CABI collections for fungal endophytes: first genome assemblies for Collariella, Neodidymelliopsis, Ascochyta clinopodiicola, Didymella pomorum, Didymosphaeria variabile, Neocosmospora piperis and Neocucurbitaria cava.</title>
        <authorList>
            <person name="Hill R."/>
        </authorList>
    </citation>
    <scope>NUCLEOTIDE SEQUENCE</scope>
    <source>
        <strain evidence="1">IMI 360193</strain>
    </source>
</reference>
<protein>
    <submittedName>
        <fullName evidence="1">Uncharacterized protein</fullName>
    </submittedName>
</protein>
<dbReference type="AlphaFoldDB" id="A0A9W8WYU9"/>
<sequence length="298" mass="33306">MAQTSAAAPVVLTGEARRVYSILQDYADGGTPEVIQPAILRDDDYAQLHLALEHNQRVKRYAEDKIVWTARRSRKSSDEWLVGFGSSMGTLEREPGLLHKNNPYRKSLKWDLASLFETKIRDLFDNLTLPNNVRYAASQLVVDTEHWIWLTPIGQWPNLVGGNKWPSLTISPKPLHVQKRSAFIIEVGSSRDGVDLAKETMQYIRRAGVLIVIAINLPPLNSGTHDAMTGLPHEASYTMTVPSIVGGQKVLTSTKSVFWRSDCGVRDGQLTLRLSDFYLSAASPTNLQMHEQQNITIS</sequence>
<proteinExistence type="predicted"/>
<organism evidence="1 2">
    <name type="scientific">Didymella glomerata</name>
    <dbReference type="NCBI Taxonomy" id="749621"/>
    <lineage>
        <taxon>Eukaryota</taxon>
        <taxon>Fungi</taxon>
        <taxon>Dikarya</taxon>
        <taxon>Ascomycota</taxon>
        <taxon>Pezizomycotina</taxon>
        <taxon>Dothideomycetes</taxon>
        <taxon>Pleosporomycetidae</taxon>
        <taxon>Pleosporales</taxon>
        <taxon>Pleosporineae</taxon>
        <taxon>Didymellaceae</taxon>
        <taxon>Didymella</taxon>
    </lineage>
</organism>
<accession>A0A9W8WYU9</accession>
<dbReference type="Proteomes" id="UP001140562">
    <property type="component" value="Unassembled WGS sequence"/>
</dbReference>
<dbReference type="EMBL" id="JAPEUV010000047">
    <property type="protein sequence ID" value="KAJ4336603.1"/>
    <property type="molecule type" value="Genomic_DNA"/>
</dbReference>
<evidence type="ECO:0000313" key="1">
    <source>
        <dbReference type="EMBL" id="KAJ4336603.1"/>
    </source>
</evidence>
<keyword evidence="2" id="KW-1185">Reference proteome</keyword>
<comment type="caution">
    <text evidence="1">The sequence shown here is derived from an EMBL/GenBank/DDBJ whole genome shotgun (WGS) entry which is preliminary data.</text>
</comment>